<name>A0ABW3ZRK6_9BACI</name>
<evidence type="ECO:0000256" key="1">
    <source>
        <dbReference type="ARBA" id="ARBA00023002"/>
    </source>
</evidence>
<reference evidence="4" key="1">
    <citation type="journal article" date="2019" name="Int. J. Syst. Evol. Microbiol.">
        <title>The Global Catalogue of Microorganisms (GCM) 10K type strain sequencing project: providing services to taxonomists for standard genome sequencing and annotation.</title>
        <authorList>
            <consortium name="The Broad Institute Genomics Platform"/>
            <consortium name="The Broad Institute Genome Sequencing Center for Infectious Disease"/>
            <person name="Wu L."/>
            <person name="Ma J."/>
        </authorList>
    </citation>
    <scope>NUCLEOTIDE SEQUENCE [LARGE SCALE GENOMIC DNA]</scope>
    <source>
        <strain evidence="4">CCUG 54822</strain>
    </source>
</reference>
<dbReference type="SMART" id="SM00903">
    <property type="entry name" value="Flavin_Reduct"/>
    <property type="match status" value="1"/>
</dbReference>
<evidence type="ECO:0000259" key="2">
    <source>
        <dbReference type="SMART" id="SM00903"/>
    </source>
</evidence>
<keyword evidence="1 3" id="KW-0560">Oxidoreductase</keyword>
<proteinExistence type="predicted"/>
<accession>A0ABW3ZRK6</accession>
<gene>
    <name evidence="3" type="ORF">ACFQ4A_04295</name>
</gene>
<dbReference type="PANTHER" id="PTHR30466:SF1">
    <property type="entry name" value="FMN REDUCTASE (NADH) RUTF"/>
    <property type="match status" value="1"/>
</dbReference>
<dbReference type="RefSeq" id="WP_382397924.1">
    <property type="nucleotide sequence ID" value="NZ_JBHTNH010000003.1"/>
</dbReference>
<feature type="domain" description="Flavin reductase like" evidence="2">
    <location>
        <begin position="10"/>
        <end position="151"/>
    </location>
</feature>
<dbReference type="SUPFAM" id="SSF50475">
    <property type="entry name" value="FMN-binding split barrel"/>
    <property type="match status" value="1"/>
</dbReference>
<keyword evidence="4" id="KW-1185">Reference proteome</keyword>
<evidence type="ECO:0000313" key="3">
    <source>
        <dbReference type="EMBL" id="MFD1360899.1"/>
    </source>
</evidence>
<dbReference type="PANTHER" id="PTHR30466">
    <property type="entry name" value="FLAVIN REDUCTASE"/>
    <property type="match status" value="1"/>
</dbReference>
<dbReference type="Pfam" id="PF01613">
    <property type="entry name" value="Flavin_Reduct"/>
    <property type="match status" value="1"/>
</dbReference>
<organism evidence="3 4">
    <name type="scientific">Lentibacillus salinarum</name>
    <dbReference type="NCBI Taxonomy" id="446820"/>
    <lineage>
        <taxon>Bacteria</taxon>
        <taxon>Bacillati</taxon>
        <taxon>Bacillota</taxon>
        <taxon>Bacilli</taxon>
        <taxon>Bacillales</taxon>
        <taxon>Bacillaceae</taxon>
        <taxon>Lentibacillus</taxon>
    </lineage>
</organism>
<dbReference type="InterPro" id="IPR050268">
    <property type="entry name" value="NADH-dep_flavin_reductase"/>
</dbReference>
<sequence length="165" mass="18167">MDIDQFRNAMGKFATGVTVILTEVDGDDVHGMTANAFMSVSLSPKLVTISIGEKVHMLSKLKRSGAFTVNILASNQEELSRIFSGNLKCETEIEFDWLDGKPVLPGVLAQISCEVVTEHVEGDHTLFFGKVNDINVEEKDPLIFYGGRYCSLAEKEAVGQARRLK</sequence>
<dbReference type="EC" id="1.5.1.-" evidence="3"/>
<protein>
    <submittedName>
        <fullName evidence="3">Flavin reductase family protein</fullName>
        <ecNumber evidence="3">1.5.1.-</ecNumber>
    </submittedName>
</protein>
<dbReference type="InterPro" id="IPR012349">
    <property type="entry name" value="Split_barrel_FMN-bd"/>
</dbReference>
<evidence type="ECO:0000313" key="4">
    <source>
        <dbReference type="Proteomes" id="UP001597178"/>
    </source>
</evidence>
<dbReference type="EMBL" id="JBHTNH010000003">
    <property type="protein sequence ID" value="MFD1360899.1"/>
    <property type="molecule type" value="Genomic_DNA"/>
</dbReference>
<dbReference type="Gene3D" id="2.30.110.10">
    <property type="entry name" value="Electron Transport, Fmn-binding Protein, Chain A"/>
    <property type="match status" value="1"/>
</dbReference>
<dbReference type="Proteomes" id="UP001597178">
    <property type="component" value="Unassembled WGS sequence"/>
</dbReference>
<dbReference type="GO" id="GO:0016491">
    <property type="term" value="F:oxidoreductase activity"/>
    <property type="evidence" value="ECO:0007669"/>
    <property type="project" value="UniProtKB-KW"/>
</dbReference>
<dbReference type="InterPro" id="IPR002563">
    <property type="entry name" value="Flavin_Rdtase-like_dom"/>
</dbReference>
<comment type="caution">
    <text evidence="3">The sequence shown here is derived from an EMBL/GenBank/DDBJ whole genome shotgun (WGS) entry which is preliminary data.</text>
</comment>